<dbReference type="Gene3D" id="3.20.20.80">
    <property type="entry name" value="Glycosidases"/>
    <property type="match status" value="1"/>
</dbReference>
<dbReference type="PANTHER" id="PTHR22762">
    <property type="entry name" value="ALPHA-GLUCOSIDASE"/>
    <property type="match status" value="1"/>
</dbReference>
<dbReference type="GO" id="GO:0017177">
    <property type="term" value="C:glucosidase II complex"/>
    <property type="evidence" value="ECO:0007669"/>
    <property type="project" value="TreeGrafter"/>
</dbReference>
<keyword evidence="4 11" id="KW-0732">Signal</keyword>
<keyword evidence="16" id="KW-1185">Reference proteome</keyword>
<evidence type="ECO:0000313" key="15">
    <source>
        <dbReference type="EMBL" id="SSD58786.1"/>
    </source>
</evidence>
<dbReference type="Pfam" id="PF13802">
    <property type="entry name" value="Gal_mutarotas_2"/>
    <property type="match status" value="1"/>
</dbReference>
<dbReference type="Pfam" id="PF21365">
    <property type="entry name" value="Glyco_hydro_31_3rd"/>
    <property type="match status" value="1"/>
</dbReference>
<dbReference type="SUPFAM" id="SSF51445">
    <property type="entry name" value="(Trans)glycosidases"/>
    <property type="match status" value="1"/>
</dbReference>
<evidence type="ECO:0000256" key="2">
    <source>
        <dbReference type="ARBA" id="ARBA00004833"/>
    </source>
</evidence>
<dbReference type="GO" id="GO:0090599">
    <property type="term" value="F:alpha-glucosidase activity"/>
    <property type="evidence" value="ECO:0007669"/>
    <property type="project" value="TreeGrafter"/>
</dbReference>
<name>A0A376B266_9ASCO</name>
<evidence type="ECO:0000256" key="5">
    <source>
        <dbReference type="ARBA" id="ARBA00022801"/>
    </source>
</evidence>
<dbReference type="CDD" id="cd06603">
    <property type="entry name" value="GH31_GANC_GANAB_alpha"/>
    <property type="match status" value="1"/>
</dbReference>
<reference evidence="16" key="1">
    <citation type="submission" date="2018-06" db="EMBL/GenBank/DDBJ databases">
        <authorList>
            <person name="Guldener U."/>
        </authorList>
    </citation>
    <scope>NUCLEOTIDE SEQUENCE [LARGE SCALE GENOMIC DNA]</scope>
    <source>
        <strain evidence="16">UTAD17</strain>
    </source>
</reference>
<evidence type="ECO:0000256" key="4">
    <source>
        <dbReference type="ARBA" id="ARBA00022729"/>
    </source>
</evidence>
<dbReference type="CDD" id="cd14752">
    <property type="entry name" value="GH31_N"/>
    <property type="match status" value="1"/>
</dbReference>
<dbReference type="InterPro" id="IPR011013">
    <property type="entry name" value="Gal_mutarotase_sf_dom"/>
</dbReference>
<feature type="signal peptide" evidence="11">
    <location>
        <begin position="1"/>
        <end position="29"/>
    </location>
</feature>
<dbReference type="InterPro" id="IPR017853">
    <property type="entry name" value="GH"/>
</dbReference>
<evidence type="ECO:0000259" key="12">
    <source>
        <dbReference type="Pfam" id="PF01055"/>
    </source>
</evidence>
<organism evidence="15 16">
    <name type="scientific">Saccharomycodes ludwigii</name>
    <dbReference type="NCBI Taxonomy" id="36035"/>
    <lineage>
        <taxon>Eukaryota</taxon>
        <taxon>Fungi</taxon>
        <taxon>Dikarya</taxon>
        <taxon>Ascomycota</taxon>
        <taxon>Saccharomycotina</taxon>
        <taxon>Saccharomycetes</taxon>
        <taxon>Saccharomycodales</taxon>
        <taxon>Saccharomycodaceae</taxon>
        <taxon>Saccharomycodes</taxon>
    </lineage>
</organism>
<dbReference type="GO" id="GO:0006491">
    <property type="term" value="P:N-glycan processing"/>
    <property type="evidence" value="ECO:0007669"/>
    <property type="project" value="TreeGrafter"/>
</dbReference>
<evidence type="ECO:0000256" key="11">
    <source>
        <dbReference type="SAM" id="SignalP"/>
    </source>
</evidence>
<proteinExistence type="inferred from homology"/>
<evidence type="ECO:0000256" key="1">
    <source>
        <dbReference type="ARBA" id="ARBA00004240"/>
    </source>
</evidence>
<evidence type="ECO:0000256" key="7">
    <source>
        <dbReference type="ARBA" id="ARBA00023180"/>
    </source>
</evidence>
<dbReference type="PANTHER" id="PTHR22762:SF54">
    <property type="entry name" value="BCDNA.GH04962"/>
    <property type="match status" value="1"/>
</dbReference>
<keyword evidence="7" id="KW-0325">Glycoprotein</keyword>
<dbReference type="Gene3D" id="2.60.40.1760">
    <property type="entry name" value="glycosyl hydrolase (family 31)"/>
    <property type="match status" value="1"/>
</dbReference>
<keyword evidence="8 10" id="KW-0326">Glycosidase</keyword>
<feature type="domain" description="Glycoside hydrolase family 31 N-terminal" evidence="13">
    <location>
        <begin position="216"/>
        <end position="390"/>
    </location>
</feature>
<dbReference type="Pfam" id="PF01055">
    <property type="entry name" value="Glyco_hydro_31_2nd"/>
    <property type="match status" value="1"/>
</dbReference>
<feature type="domain" description="Glycosyl hydrolase family 31 C-terminal" evidence="14">
    <location>
        <begin position="769"/>
        <end position="857"/>
    </location>
</feature>
<dbReference type="EMBL" id="UFAJ01000048">
    <property type="protein sequence ID" value="SSD58786.1"/>
    <property type="molecule type" value="Genomic_DNA"/>
</dbReference>
<evidence type="ECO:0000256" key="8">
    <source>
        <dbReference type="ARBA" id="ARBA00023295"/>
    </source>
</evidence>
<dbReference type="VEuPathDB" id="FungiDB:SCODWIG_00547"/>
<dbReference type="SUPFAM" id="SSF74650">
    <property type="entry name" value="Galactose mutarotase-like"/>
    <property type="match status" value="1"/>
</dbReference>
<accession>A0A376B266</accession>
<dbReference type="InterPro" id="IPR000322">
    <property type="entry name" value="Glyco_hydro_31_TIM"/>
</dbReference>
<comment type="subcellular location">
    <subcellularLocation>
        <location evidence="1">Endoplasmic reticulum</location>
    </subcellularLocation>
</comment>
<evidence type="ECO:0000256" key="6">
    <source>
        <dbReference type="ARBA" id="ARBA00022824"/>
    </source>
</evidence>
<dbReference type="InterPro" id="IPR025887">
    <property type="entry name" value="Glyco_hydro_31_N_dom"/>
</dbReference>
<protein>
    <recommendedName>
        <fullName evidence="9">Glucosidase II subunit alpha</fullName>
    </recommendedName>
</protein>
<dbReference type="GO" id="GO:0005975">
    <property type="term" value="P:carbohydrate metabolic process"/>
    <property type="evidence" value="ECO:0007669"/>
    <property type="project" value="InterPro"/>
</dbReference>
<dbReference type="AlphaFoldDB" id="A0A376B266"/>
<gene>
    <name evidence="15" type="ORF">SCODWIG_00547</name>
</gene>
<dbReference type="Proteomes" id="UP000262825">
    <property type="component" value="Unassembled WGS sequence"/>
</dbReference>
<evidence type="ECO:0000256" key="3">
    <source>
        <dbReference type="ARBA" id="ARBA00007806"/>
    </source>
</evidence>
<evidence type="ECO:0000313" key="16">
    <source>
        <dbReference type="Proteomes" id="UP000262825"/>
    </source>
</evidence>
<dbReference type="InterPro" id="IPR013780">
    <property type="entry name" value="Glyco_hydro_b"/>
</dbReference>
<feature type="domain" description="Glycoside hydrolase family 31 TIM barrel" evidence="12">
    <location>
        <begin position="433"/>
        <end position="761"/>
    </location>
</feature>
<dbReference type="GO" id="GO:0030246">
    <property type="term" value="F:carbohydrate binding"/>
    <property type="evidence" value="ECO:0007669"/>
    <property type="project" value="InterPro"/>
</dbReference>
<sequence length="989" mass="114113">MLNKILFSFCQLLIISQTLFYINNKSVFAADVSALTKCHEKGFCHRNRKYASNISKTQSKYYKIIPESLEFNINNHSLTGIVQKQFVSKATLQKMEEAKGPNEELDQDQIYYGQNGPIHMGNNTNPKDAYIDIPMTTIKFPFSLDFSSEYDNLFRFQLDEERLIENKPSLPSFLELQRYNKVSDWSFENADFFNYIGKDTEENNDLIVNFKKLEGSGSNTTSASDTEDEYIELLYKDNLKIEIFIEVLLIRVYYKSKLVLSINDQLFLNVEHLRKMADHFENMAPEEFSFKSFKDASTSDKIPFGPEAIALDFTFENNVTNVYGIPEHSSSLRLKETTDDEPYRLFNTDVFKYPLNSTNPSYGAIPFMFGVSPDSATGIFWNNAADTRIDIKYDNTSTLTHWMSESGTLDFIIICGDGPQDVIGSFTDVTGKPALPLLSSIGYHQCRWNYYDEQEIAEVNRDMDIAKIPYDFIWLDIDYTDSRKYFTWDSSKFPDPERMLRNLNKLGRNLVTIIDPHLKTDYEVSNLLDEHACLLKNSNNEKYIGQCWPGDSVWIDTFKPEARDLWSDFYQNFTNNDTSISNLHMWNDMNEVSIFGGPETTSPLDNIHYDGVEERSVHNLYGLTVHEATYNAMKKRYSKFNKRPFVLTRSFFAGSQRSSASWTGDNAADWEYLKWSIPMVLTANIAGYPFIGADIAGFFGNPSPELMVRWYQTGIWYPFFRGHAHIDSDRREPYLLNSPYKEIVAEAIRLRYQLLPTFYTLFQKSSVTGAPIMAPLFYKNQDLSQIYNVDDEFYIGGLLLKPITSENTNSTVMLFPKGVYYNYTTFESFVIKDAVEEREVYAPLDTIPVFIEGGNIIFRKDRYRRSSKLMVNDPYTLLVAPDIDGNAYGDLYVDDGETFNFNENNEYLQISVELNGREGLLKSSVLNGSKQFDQYVTKIILPKTLLSLSSVVCIEQNGKMWESDVEFTEYEAVIKNPKMLMNQPWSIKF</sequence>
<feature type="chain" id="PRO_5016995849" description="Glucosidase II subunit alpha" evidence="11">
    <location>
        <begin position="30"/>
        <end position="989"/>
    </location>
</feature>
<dbReference type="SUPFAM" id="SSF51011">
    <property type="entry name" value="Glycosyl hydrolase domain"/>
    <property type="match status" value="1"/>
</dbReference>
<keyword evidence="6" id="KW-0256">Endoplasmic reticulum</keyword>
<dbReference type="OrthoDB" id="1334205at2759"/>
<evidence type="ECO:0000259" key="13">
    <source>
        <dbReference type="Pfam" id="PF13802"/>
    </source>
</evidence>
<comment type="similarity">
    <text evidence="3 10">Belongs to the glycosyl hydrolase 31 family.</text>
</comment>
<keyword evidence="5 10" id="KW-0378">Hydrolase</keyword>
<dbReference type="InterPro" id="IPR048395">
    <property type="entry name" value="Glyco_hydro_31_C"/>
</dbReference>
<dbReference type="Gene3D" id="2.60.40.1180">
    <property type="entry name" value="Golgi alpha-mannosidase II"/>
    <property type="match status" value="2"/>
</dbReference>
<evidence type="ECO:0000256" key="10">
    <source>
        <dbReference type="RuleBase" id="RU361185"/>
    </source>
</evidence>
<comment type="pathway">
    <text evidence="2">Glycan metabolism; N-glycan metabolism.</text>
</comment>
<evidence type="ECO:0000259" key="14">
    <source>
        <dbReference type="Pfam" id="PF21365"/>
    </source>
</evidence>
<evidence type="ECO:0000256" key="9">
    <source>
        <dbReference type="ARBA" id="ARBA00042895"/>
    </source>
</evidence>